<feature type="region of interest" description="Disordered" evidence="8">
    <location>
        <begin position="619"/>
        <end position="679"/>
    </location>
</feature>
<feature type="region of interest" description="Disordered" evidence="8">
    <location>
        <begin position="582"/>
        <end position="604"/>
    </location>
</feature>
<dbReference type="STRING" id="161767.ENSAPEP00000001529"/>
<keyword evidence="6" id="KW-0675">Receptor</keyword>
<evidence type="ECO:0000256" key="4">
    <source>
        <dbReference type="ARBA" id="ARBA00022989"/>
    </source>
</evidence>
<dbReference type="Pfam" id="PF21460">
    <property type="entry name" value="IL3Rb_N"/>
    <property type="match status" value="1"/>
</dbReference>
<dbReference type="PANTHER" id="PTHR23037">
    <property type="entry name" value="CYTOKINE RECEPTOR"/>
    <property type="match status" value="1"/>
</dbReference>
<evidence type="ECO:0000256" key="2">
    <source>
        <dbReference type="ARBA" id="ARBA00022692"/>
    </source>
</evidence>
<feature type="transmembrane region" description="Helical" evidence="9">
    <location>
        <begin position="447"/>
        <end position="467"/>
    </location>
</feature>
<dbReference type="PROSITE" id="PS50853">
    <property type="entry name" value="FN3"/>
    <property type="match status" value="2"/>
</dbReference>
<dbReference type="GeneTree" id="ENSGT00940000156569"/>
<dbReference type="Ensembl" id="ENSAPET00000001563.1">
    <property type="protein sequence ID" value="ENSAPEP00000001529.1"/>
    <property type="gene ID" value="ENSAPEG00000001147.1"/>
</dbReference>
<dbReference type="InterPro" id="IPR013783">
    <property type="entry name" value="Ig-like_fold"/>
</dbReference>
<feature type="chain" id="PRO_5044596826" description="Fibronectin type-III domain-containing protein" evidence="10">
    <location>
        <begin position="24"/>
        <end position="702"/>
    </location>
</feature>
<keyword evidence="13" id="KW-1185">Reference proteome</keyword>
<evidence type="ECO:0000313" key="12">
    <source>
        <dbReference type="Ensembl" id="ENSAPEP00000001529.1"/>
    </source>
</evidence>
<keyword evidence="4 9" id="KW-1133">Transmembrane helix</keyword>
<feature type="compositionally biased region" description="Basic and acidic residues" evidence="8">
    <location>
        <begin position="587"/>
        <end position="596"/>
    </location>
</feature>
<keyword evidence="5 9" id="KW-0472">Membrane</keyword>
<evidence type="ECO:0000256" key="3">
    <source>
        <dbReference type="ARBA" id="ARBA00022729"/>
    </source>
</evidence>
<feature type="region of interest" description="Disordered" evidence="8">
    <location>
        <begin position="537"/>
        <end position="564"/>
    </location>
</feature>
<dbReference type="GO" id="GO:0009897">
    <property type="term" value="C:external side of plasma membrane"/>
    <property type="evidence" value="ECO:0007669"/>
    <property type="project" value="TreeGrafter"/>
</dbReference>
<dbReference type="InterPro" id="IPR048668">
    <property type="entry name" value="IL3RB_N"/>
</dbReference>
<reference evidence="12 13" key="1">
    <citation type="submission" date="2018-03" db="EMBL/GenBank/DDBJ databases">
        <title>Finding Nemo's genes: A chromosome-scale reference assembly of the genome of the orange clownfish Amphiprion percula.</title>
        <authorList>
            <person name="Lehmann R."/>
        </authorList>
    </citation>
    <scope>NUCLEOTIDE SEQUENCE</scope>
</reference>
<keyword evidence="3 10" id="KW-0732">Signal</keyword>
<dbReference type="SUPFAM" id="SSF49265">
    <property type="entry name" value="Fibronectin type III"/>
    <property type="match status" value="4"/>
</dbReference>
<evidence type="ECO:0000256" key="1">
    <source>
        <dbReference type="ARBA" id="ARBA00004479"/>
    </source>
</evidence>
<dbReference type="SMART" id="SM00060">
    <property type="entry name" value="FN3"/>
    <property type="match status" value="2"/>
</dbReference>
<name>A0A3P8RQK2_AMPPE</name>
<dbReference type="Gene3D" id="2.60.40.10">
    <property type="entry name" value="Immunoglobulins"/>
    <property type="match status" value="4"/>
</dbReference>
<feature type="domain" description="Fibronectin type-III" evidence="11">
    <location>
        <begin position="142"/>
        <end position="238"/>
    </location>
</feature>
<organism evidence="12 13">
    <name type="scientific">Amphiprion percula</name>
    <name type="common">Orange clownfish</name>
    <name type="synonym">Lutjanus percula</name>
    <dbReference type="NCBI Taxonomy" id="161767"/>
    <lineage>
        <taxon>Eukaryota</taxon>
        <taxon>Metazoa</taxon>
        <taxon>Chordata</taxon>
        <taxon>Craniata</taxon>
        <taxon>Vertebrata</taxon>
        <taxon>Euteleostomi</taxon>
        <taxon>Actinopterygii</taxon>
        <taxon>Neopterygii</taxon>
        <taxon>Teleostei</taxon>
        <taxon>Neoteleostei</taxon>
        <taxon>Acanthomorphata</taxon>
        <taxon>Ovalentaria</taxon>
        <taxon>Pomacentridae</taxon>
        <taxon>Amphiprion</taxon>
    </lineage>
</organism>
<evidence type="ECO:0000256" key="10">
    <source>
        <dbReference type="SAM" id="SignalP"/>
    </source>
</evidence>
<keyword evidence="2 9" id="KW-0812">Transmembrane</keyword>
<dbReference type="Pfam" id="PF00041">
    <property type="entry name" value="fn3"/>
    <property type="match status" value="1"/>
</dbReference>
<dbReference type="CDD" id="cd00063">
    <property type="entry name" value="FN3"/>
    <property type="match status" value="2"/>
</dbReference>
<evidence type="ECO:0000259" key="11">
    <source>
        <dbReference type="PROSITE" id="PS50853"/>
    </source>
</evidence>
<dbReference type="GO" id="GO:0004896">
    <property type="term" value="F:cytokine receptor activity"/>
    <property type="evidence" value="ECO:0007669"/>
    <property type="project" value="TreeGrafter"/>
</dbReference>
<evidence type="ECO:0000256" key="8">
    <source>
        <dbReference type="SAM" id="MobiDB-lite"/>
    </source>
</evidence>
<feature type="compositionally biased region" description="Polar residues" evidence="8">
    <location>
        <begin position="669"/>
        <end position="679"/>
    </location>
</feature>
<accession>A0A3P8RQK2</accession>
<comment type="subcellular location">
    <subcellularLocation>
        <location evidence="1">Membrane</location>
        <topology evidence="1">Single-pass type I membrane protein</topology>
    </subcellularLocation>
</comment>
<dbReference type="OMA" id="WHTKEDF"/>
<dbReference type="Proteomes" id="UP000265080">
    <property type="component" value="Chromosome 14"/>
</dbReference>
<dbReference type="AlphaFoldDB" id="A0A3P8RQK2"/>
<sequence>MTPEMMAFLWVLLWSVLPHPALFSHPDFCPIQESSSSQTMSPLLQSLQCHNDYESHVLCRWRKHRNTTLELWFETEDGRELCEPYSAADTAEGKTVHCRYKTPLFVIGVKHTVFFLKNNTENICSSVRRTSLDLFQHVRALPPINLSTHEAGDGGRRILWSSPYPSSSSLSRNLSYQLSYRTHSQDSWTTENVTTSTVKLERRVLLPGQRYEARVRVRAGVGHWSDWSPVVTWKTKDDFGQLPTLHCVLGGEREVVCSWKVSRELAHFITYQLVCRRNRTARSERCCVNPAVRPDHSGALLSYSCSLAVPGSEHLLLDLQPTHNAKTFEAHQHIHPKPPQQLKVREEKGNWMVEWTEPSTASKLRLSYQVCYYRTPDQRSPVLLNISEGSLSVTILGNSLEPFQTYQVKVRALVVPGHGSLYEGIPSEWTDPVEWTSHGATWSSTTLLYILISVFVATVFFILYCTIPACQRKVILWVESVPSPEKSKILSEMKSATTRTLMQSEKTSICKVQHLDSVSTCSSDALLWPTKAREPDRLDQEESCWDGDALPGPAEKVQSSDTSSMSFSGPYIFCQSSEQTSKSVNIKSEDKDKDAPSDVSASPSPVNFTVFGDGYVHLPSPNVSRSTQDLVSHSNENTSSHLHISAEQDQHGPDSQPGLSEPSSRDQSPEYTSEAFSAWPQSDAVQVPGYCHLPTTFMAAAK</sequence>
<dbReference type="PANTHER" id="PTHR23037:SF41">
    <property type="entry name" value="COLONY STIMULATING FACTOR 2 RECEPTOR, BETA, LOW-AFFINITY (GRANULOCYTE-MACROPHAGE) PRECURSOR"/>
    <property type="match status" value="1"/>
</dbReference>
<reference evidence="12" key="2">
    <citation type="submission" date="2025-05" db="UniProtKB">
        <authorList>
            <consortium name="Ensembl"/>
        </authorList>
    </citation>
    <scope>IDENTIFICATION</scope>
</reference>
<evidence type="ECO:0000256" key="9">
    <source>
        <dbReference type="SAM" id="Phobius"/>
    </source>
</evidence>
<protein>
    <recommendedName>
        <fullName evidence="11">Fibronectin type-III domain-containing protein</fullName>
    </recommendedName>
</protein>
<feature type="signal peptide" evidence="10">
    <location>
        <begin position="1"/>
        <end position="23"/>
    </location>
</feature>
<feature type="compositionally biased region" description="Polar residues" evidence="8">
    <location>
        <begin position="621"/>
        <end position="642"/>
    </location>
</feature>
<evidence type="ECO:0000256" key="6">
    <source>
        <dbReference type="ARBA" id="ARBA00023170"/>
    </source>
</evidence>
<evidence type="ECO:0000256" key="5">
    <source>
        <dbReference type="ARBA" id="ARBA00023136"/>
    </source>
</evidence>
<proteinExistence type="predicted"/>
<evidence type="ECO:0000256" key="7">
    <source>
        <dbReference type="ARBA" id="ARBA00023180"/>
    </source>
</evidence>
<evidence type="ECO:0000313" key="13">
    <source>
        <dbReference type="Proteomes" id="UP000265080"/>
    </source>
</evidence>
<dbReference type="Ensembl" id="ENSAPET00000001553.1">
    <property type="protein sequence ID" value="ENSAPEP00000001520.1"/>
    <property type="gene ID" value="ENSAPEG00000001147.1"/>
</dbReference>
<keyword evidence="7" id="KW-0325">Glycoprotein</keyword>
<dbReference type="InterPro" id="IPR036116">
    <property type="entry name" value="FN3_sf"/>
</dbReference>
<feature type="domain" description="Fibronectin type-III" evidence="11">
    <location>
        <begin position="338"/>
        <end position="439"/>
    </location>
</feature>
<dbReference type="InterPro" id="IPR003961">
    <property type="entry name" value="FN3_dom"/>
</dbReference>